<protein>
    <submittedName>
        <fullName evidence="1">Uncharacterized protein</fullName>
    </submittedName>
</protein>
<organism evidence="1">
    <name type="scientific">Magallana gigas</name>
    <name type="common">Pacific oyster</name>
    <name type="synonym">Crassostrea gigas</name>
    <dbReference type="NCBI Taxonomy" id="29159"/>
    <lineage>
        <taxon>Eukaryota</taxon>
        <taxon>Metazoa</taxon>
        <taxon>Spiralia</taxon>
        <taxon>Lophotrochozoa</taxon>
        <taxon>Mollusca</taxon>
        <taxon>Bivalvia</taxon>
        <taxon>Autobranchia</taxon>
        <taxon>Pteriomorphia</taxon>
        <taxon>Ostreida</taxon>
        <taxon>Ostreoidea</taxon>
        <taxon>Ostreidae</taxon>
        <taxon>Magallana</taxon>
    </lineage>
</organism>
<dbReference type="AlphaFoldDB" id="K1RG86"/>
<dbReference type="InterPro" id="IPR003609">
    <property type="entry name" value="Pan_app"/>
</dbReference>
<dbReference type="Pfam" id="PF00059">
    <property type="entry name" value="Lectin_C"/>
    <property type="match status" value="1"/>
</dbReference>
<dbReference type="InterPro" id="IPR016186">
    <property type="entry name" value="C-type_lectin-like/link_sf"/>
</dbReference>
<dbReference type="SUPFAM" id="SSF57414">
    <property type="entry name" value="Hairpin loop containing domain-like"/>
    <property type="match status" value="1"/>
</dbReference>
<dbReference type="Gene3D" id="3.10.100.10">
    <property type="entry name" value="Mannose-Binding Protein A, subunit A"/>
    <property type="match status" value="1"/>
</dbReference>
<proteinExistence type="predicted"/>
<dbReference type="HOGENOM" id="CLU_1050712_0_0_1"/>
<dbReference type="EMBL" id="JH817782">
    <property type="protein sequence ID" value="EKC40445.1"/>
    <property type="molecule type" value="Genomic_DNA"/>
</dbReference>
<dbReference type="SMART" id="SM00034">
    <property type="entry name" value="CLECT"/>
    <property type="match status" value="1"/>
</dbReference>
<accession>K1RG86</accession>
<evidence type="ECO:0000313" key="1">
    <source>
        <dbReference type="EMBL" id="EKC40445.1"/>
    </source>
</evidence>
<dbReference type="SUPFAM" id="SSF56436">
    <property type="entry name" value="C-type lectin-like"/>
    <property type="match status" value="1"/>
</dbReference>
<dbReference type="Pfam" id="PF00024">
    <property type="entry name" value="PAN_1"/>
    <property type="match status" value="1"/>
</dbReference>
<reference evidence="1" key="1">
    <citation type="journal article" date="2012" name="Nature">
        <title>The oyster genome reveals stress adaptation and complexity of shell formation.</title>
        <authorList>
            <person name="Zhang G."/>
            <person name="Fang X."/>
            <person name="Guo X."/>
            <person name="Li L."/>
            <person name="Luo R."/>
            <person name="Xu F."/>
            <person name="Yang P."/>
            <person name="Zhang L."/>
            <person name="Wang X."/>
            <person name="Qi H."/>
            <person name="Xiong Z."/>
            <person name="Que H."/>
            <person name="Xie Y."/>
            <person name="Holland P.W."/>
            <person name="Paps J."/>
            <person name="Zhu Y."/>
            <person name="Wu F."/>
            <person name="Chen Y."/>
            <person name="Wang J."/>
            <person name="Peng C."/>
            <person name="Meng J."/>
            <person name="Yang L."/>
            <person name="Liu J."/>
            <person name="Wen B."/>
            <person name="Zhang N."/>
            <person name="Huang Z."/>
            <person name="Zhu Q."/>
            <person name="Feng Y."/>
            <person name="Mount A."/>
            <person name="Hedgecock D."/>
            <person name="Xu Z."/>
            <person name="Liu Y."/>
            <person name="Domazet-Loso T."/>
            <person name="Du Y."/>
            <person name="Sun X."/>
            <person name="Zhang S."/>
            <person name="Liu B."/>
            <person name="Cheng P."/>
            <person name="Jiang X."/>
            <person name="Li J."/>
            <person name="Fan D."/>
            <person name="Wang W."/>
            <person name="Fu W."/>
            <person name="Wang T."/>
            <person name="Wang B."/>
            <person name="Zhang J."/>
            <person name="Peng Z."/>
            <person name="Li Y."/>
            <person name="Li N."/>
            <person name="Wang J."/>
            <person name="Chen M."/>
            <person name="He Y."/>
            <person name="Tan F."/>
            <person name="Song X."/>
            <person name="Zheng Q."/>
            <person name="Huang R."/>
            <person name="Yang H."/>
            <person name="Du X."/>
            <person name="Chen L."/>
            <person name="Yang M."/>
            <person name="Gaffney P.M."/>
            <person name="Wang S."/>
            <person name="Luo L."/>
            <person name="She Z."/>
            <person name="Ming Y."/>
            <person name="Huang W."/>
            <person name="Zhang S."/>
            <person name="Huang B."/>
            <person name="Zhang Y."/>
            <person name="Qu T."/>
            <person name="Ni P."/>
            <person name="Miao G."/>
            <person name="Wang J."/>
            <person name="Wang Q."/>
            <person name="Steinberg C.E."/>
            <person name="Wang H."/>
            <person name="Li N."/>
            <person name="Qian L."/>
            <person name="Zhang G."/>
            <person name="Li Y."/>
            <person name="Yang H."/>
            <person name="Liu X."/>
            <person name="Wang J."/>
            <person name="Yin Y."/>
            <person name="Wang J."/>
        </authorList>
    </citation>
    <scope>NUCLEOTIDE SEQUENCE [LARGE SCALE GENOMIC DNA]</scope>
    <source>
        <strain evidence="1">05x7-T-G4-1.051#20</strain>
    </source>
</reference>
<dbReference type="InterPro" id="IPR001304">
    <property type="entry name" value="C-type_lectin-like"/>
</dbReference>
<gene>
    <name evidence="1" type="ORF">CGI_10021328</name>
</gene>
<name>K1RG86_MAGGI</name>
<dbReference type="PROSITE" id="PS50041">
    <property type="entry name" value="C_TYPE_LECTIN_2"/>
    <property type="match status" value="1"/>
</dbReference>
<dbReference type="InterPro" id="IPR016187">
    <property type="entry name" value="CTDL_fold"/>
</dbReference>
<sequence length="265" mass="30814">MASLDMRGCTCVFFYIVITLYTQSTAESRILRGFQDAKMKNRVFLSPPIHVSSKRSKIQCVDACSMVQACISLLYNSVNKSCFLYDQDFTEDDNWDSEENWDYFYIIRDWSIIKAECNKQDRFQYIQSLDICFKLFHRKEKYHEALDDCKNSKGGNLMKIDRKLKQKEVENYLVADTRTFNFTASFTDSVSGSLSSSEQIRIAGYHSQYNTWVFDDNEAMTYFNWNTEGDQPDGQTGIALSVGAGYKWHDVSDDRDLKFICEIRA</sequence>
<dbReference type="InParanoid" id="K1RG86"/>